<gene>
    <name evidence="2" type="ORF">A6A03_04580</name>
</gene>
<evidence type="ECO:0000259" key="1">
    <source>
        <dbReference type="SMART" id="SM00563"/>
    </source>
</evidence>
<keyword evidence="3" id="KW-1185">Reference proteome</keyword>
<reference evidence="2 3" key="1">
    <citation type="submission" date="2016-04" db="EMBL/GenBank/DDBJ databases">
        <title>Chloroflexus islandicus sp. nov., a thermophilic filamentous anoxygenic phototrophic bacterium from geyser Strokkur (Iceland).</title>
        <authorList>
            <person name="Gaisin V.A."/>
            <person name="Kalashnikov A.M."/>
            <person name="Sukhacheva M.V."/>
            <person name="Grouzdev D.S."/>
            <person name="Ivanov T.M."/>
            <person name="Kuznetsov B."/>
            <person name="Gorlenko V.M."/>
        </authorList>
    </citation>
    <scope>NUCLEOTIDE SEQUENCE [LARGE SCALE GENOMIC DNA]</scope>
    <source>
        <strain evidence="3">isl-2</strain>
    </source>
</reference>
<dbReference type="SMART" id="SM00563">
    <property type="entry name" value="PlsC"/>
    <property type="match status" value="1"/>
</dbReference>
<dbReference type="Pfam" id="PF01553">
    <property type="entry name" value="Acyltransferase"/>
    <property type="match status" value="1"/>
</dbReference>
<evidence type="ECO:0000313" key="2">
    <source>
        <dbReference type="EMBL" id="OAN40586.1"/>
    </source>
</evidence>
<feature type="domain" description="Phospholipid/glycerol acyltransferase" evidence="1">
    <location>
        <begin position="99"/>
        <end position="220"/>
    </location>
</feature>
<dbReference type="EMBL" id="LWQS01000093">
    <property type="protein sequence ID" value="OAN40586.1"/>
    <property type="molecule type" value="Genomic_DNA"/>
</dbReference>
<proteinExistence type="predicted"/>
<dbReference type="Proteomes" id="UP000078287">
    <property type="component" value="Unassembled WGS sequence"/>
</dbReference>
<sequence>MLPVYYQTLVPVSTDPLADLIWLNTADMLRGFGITRPPWLRGIATVLARPPAQRFARQLRTFDELVGRVGLPAGAQWICTRFAPGMRIDGPSPPRRGPLLVVANHPGLLDAAALIAAIGRTDLKIIAIARPLIRALPHTAAAIIPVGTTPLSRMAALRSAVRHLQQGGAVLTFPAGRIEPDPARDPAAITGLAEWSASLDLFGRLAAGVPVVTAIVSDVQAQAALRHPLTRLRRDPAERQWLAAIVQVLWPHLATQPVRVQFGPPLVADNHLRPAVLAMARQLMQRAG</sequence>
<organism evidence="2 3">
    <name type="scientific">Chloroflexus islandicus</name>
    <dbReference type="NCBI Taxonomy" id="1707952"/>
    <lineage>
        <taxon>Bacteria</taxon>
        <taxon>Bacillati</taxon>
        <taxon>Chloroflexota</taxon>
        <taxon>Chloroflexia</taxon>
        <taxon>Chloroflexales</taxon>
        <taxon>Chloroflexineae</taxon>
        <taxon>Chloroflexaceae</taxon>
        <taxon>Chloroflexus</taxon>
    </lineage>
</organism>
<dbReference type="AlphaFoldDB" id="A0A178M2D2"/>
<accession>A0A178M2D2</accession>
<comment type="caution">
    <text evidence="2">The sequence shown here is derived from an EMBL/GenBank/DDBJ whole genome shotgun (WGS) entry which is preliminary data.</text>
</comment>
<protein>
    <submittedName>
        <fullName evidence="2">Glycerol acyltransferase</fullName>
    </submittedName>
</protein>
<dbReference type="InterPro" id="IPR002123">
    <property type="entry name" value="Plipid/glycerol_acylTrfase"/>
</dbReference>
<dbReference type="RefSeq" id="WP_066790922.1">
    <property type="nucleotide sequence ID" value="NZ_LWQS01000093.1"/>
</dbReference>
<dbReference type="GO" id="GO:0016746">
    <property type="term" value="F:acyltransferase activity"/>
    <property type="evidence" value="ECO:0007669"/>
    <property type="project" value="UniProtKB-KW"/>
</dbReference>
<dbReference type="STRING" id="1707952.A6A03_04580"/>
<evidence type="ECO:0000313" key="3">
    <source>
        <dbReference type="Proteomes" id="UP000078287"/>
    </source>
</evidence>
<name>A0A178M2D2_9CHLR</name>
<keyword evidence="2" id="KW-0808">Transferase</keyword>
<keyword evidence="2" id="KW-0012">Acyltransferase</keyword>
<dbReference type="SUPFAM" id="SSF69593">
    <property type="entry name" value="Glycerol-3-phosphate (1)-acyltransferase"/>
    <property type="match status" value="1"/>
</dbReference>